<feature type="transmembrane region" description="Helical" evidence="1">
    <location>
        <begin position="7"/>
        <end position="27"/>
    </location>
</feature>
<keyword evidence="1" id="KW-0472">Membrane</keyword>
<name>A0ABS6YDG7_9BACT</name>
<protein>
    <recommendedName>
        <fullName evidence="4">Lipoprotein</fullName>
    </recommendedName>
</protein>
<accession>A0ABS6YDG7</accession>
<keyword evidence="3" id="KW-1185">Reference proteome</keyword>
<comment type="caution">
    <text evidence="2">The sequence shown here is derived from an EMBL/GenBank/DDBJ whole genome shotgun (WGS) entry which is preliminary data.</text>
</comment>
<gene>
    <name evidence="2" type="ORF">KZO38_07440</name>
</gene>
<reference evidence="2 3" key="1">
    <citation type="submission" date="2021-07" db="EMBL/GenBank/DDBJ databases">
        <title>Genomic diversity and antimicrobial resistance of Prevotella spp. isolated from chronic lung disease airways.</title>
        <authorList>
            <person name="Webb K.A."/>
            <person name="Olagoke O.S."/>
            <person name="Baird T."/>
            <person name="Neill J."/>
            <person name="Pham A."/>
            <person name="Wells T.J."/>
            <person name="Ramsay K.A."/>
            <person name="Bell S.C."/>
            <person name="Sarovich D.S."/>
            <person name="Price E.P."/>
        </authorList>
    </citation>
    <scope>NUCLEOTIDE SEQUENCE [LARGE SCALE GENOMIC DNA]</scope>
    <source>
        <strain evidence="2 3">SCHI0011.S.12</strain>
    </source>
</reference>
<evidence type="ECO:0000313" key="2">
    <source>
        <dbReference type="EMBL" id="MBW4769592.1"/>
    </source>
</evidence>
<evidence type="ECO:0000313" key="3">
    <source>
        <dbReference type="Proteomes" id="UP000788426"/>
    </source>
</evidence>
<keyword evidence="1" id="KW-1133">Transmembrane helix</keyword>
<organism evidence="2 3">
    <name type="scientific">Hoylesella nanceiensis</name>
    <dbReference type="NCBI Taxonomy" id="425941"/>
    <lineage>
        <taxon>Bacteria</taxon>
        <taxon>Pseudomonadati</taxon>
        <taxon>Bacteroidota</taxon>
        <taxon>Bacteroidia</taxon>
        <taxon>Bacteroidales</taxon>
        <taxon>Prevotellaceae</taxon>
        <taxon>Hoylesella</taxon>
    </lineage>
</organism>
<proteinExistence type="predicted"/>
<evidence type="ECO:0000256" key="1">
    <source>
        <dbReference type="SAM" id="Phobius"/>
    </source>
</evidence>
<dbReference type="Proteomes" id="UP000788426">
    <property type="component" value="Unassembled WGS sequence"/>
</dbReference>
<evidence type="ECO:0008006" key="4">
    <source>
        <dbReference type="Google" id="ProtNLM"/>
    </source>
</evidence>
<dbReference type="EMBL" id="JAHXCT010000005">
    <property type="protein sequence ID" value="MBW4769592.1"/>
    <property type="molecule type" value="Genomic_DNA"/>
</dbReference>
<sequence>MINKIKYRIIIASMIFCCLGIALFSHFRSDILTIPTEYYVLESDTTNVGKSSRHLIVLLSNAPHLEKNVKKCLEESFWRHISLDTLCLYTVYSVRYYRETKYLTRNFKEGNQYVPIYSHWDNTMDWRNHFKDELGNVMFCKRKNGTGIYSIIINDTGYGFHMFVDIVKSESTYQDFNDIKSFYKTKCKELGIKTKNIEVNEKY</sequence>
<keyword evidence="1" id="KW-0812">Transmembrane</keyword>